<proteinExistence type="predicted"/>
<dbReference type="Proteomes" id="UP000184322">
    <property type="component" value="Chromosome"/>
</dbReference>
<evidence type="ECO:0000256" key="1">
    <source>
        <dbReference type="ARBA" id="ARBA00022603"/>
    </source>
</evidence>
<dbReference type="NCBIfam" id="TIGR00095">
    <property type="entry name" value="16S rRNA (guanine(966)-N(2))-methyltransferase RsmD"/>
    <property type="match status" value="1"/>
</dbReference>
<name>A0A1L4FSF7_9BACT</name>
<dbReference type="InterPro" id="IPR004398">
    <property type="entry name" value="RNA_MeTrfase_RsmD"/>
</dbReference>
<dbReference type="EMBL" id="CP017813">
    <property type="protein sequence ID" value="APJ38543.1"/>
    <property type="molecule type" value="Genomic_DNA"/>
</dbReference>
<dbReference type="CDD" id="cd02440">
    <property type="entry name" value="AdoMet_MTases"/>
    <property type="match status" value="1"/>
</dbReference>
<dbReference type="AlphaFoldDB" id="A0A1L4FSF7"/>
<dbReference type="Pfam" id="PF03602">
    <property type="entry name" value="Cons_hypoth95"/>
    <property type="match status" value="1"/>
</dbReference>
<evidence type="ECO:0000313" key="4">
    <source>
        <dbReference type="Proteomes" id="UP000184322"/>
    </source>
</evidence>
<dbReference type="PIRSF" id="PIRSF004553">
    <property type="entry name" value="CHP00095"/>
    <property type="match status" value="1"/>
</dbReference>
<dbReference type="InterPro" id="IPR029063">
    <property type="entry name" value="SAM-dependent_MTases_sf"/>
</dbReference>
<gene>
    <name evidence="3" type="ORF">BLA55_02640</name>
</gene>
<reference evidence="4" key="1">
    <citation type="submission" date="2016-10" db="EMBL/GenBank/DDBJ databases">
        <authorList>
            <person name="Beylefeld A."/>
            <person name="Abolnik C."/>
        </authorList>
    </citation>
    <scope>NUCLEOTIDE SEQUENCE [LARGE SCALE GENOMIC DNA]</scope>
    <source>
        <strain evidence="4">B359_6</strain>
    </source>
</reference>
<keyword evidence="4" id="KW-1185">Reference proteome</keyword>
<dbReference type="KEGG" id="mpul:BLA55_02640"/>
<accession>A0A1L4FSF7</accession>
<evidence type="ECO:0000313" key="3">
    <source>
        <dbReference type="EMBL" id="APJ38543.1"/>
    </source>
</evidence>
<dbReference type="GO" id="GO:0031167">
    <property type="term" value="P:rRNA methylation"/>
    <property type="evidence" value="ECO:0007669"/>
    <property type="project" value="InterPro"/>
</dbReference>
<dbReference type="RefSeq" id="WP_073372546.1">
    <property type="nucleotide sequence ID" value="NZ_CP017813.1"/>
</dbReference>
<evidence type="ECO:0000256" key="2">
    <source>
        <dbReference type="ARBA" id="ARBA00022679"/>
    </source>
</evidence>
<keyword evidence="1 3" id="KW-0489">Methyltransferase</keyword>
<sequence>MLRIISGKYGGRKINQPSEQITRPTTDKVREAVFSSIHFNLEDSIVLDLFSGSGAWSIEAVSRGAMKAIAVEKNRSAFSIIKSNLELLKINNIDLYNEDANRFLDSKKGIEVDFIFMDAPYVEYELINTLLNKIKEYKTLKSNGVIIIETDNPDLISLPKDFIIQKQKKYGKIHILYIVKFTN</sequence>
<dbReference type="PANTHER" id="PTHR43542">
    <property type="entry name" value="METHYLTRANSFERASE"/>
    <property type="match status" value="1"/>
</dbReference>
<keyword evidence="2 3" id="KW-0808">Transferase</keyword>
<dbReference type="Gene3D" id="3.40.50.150">
    <property type="entry name" value="Vaccinia Virus protein VP39"/>
    <property type="match status" value="1"/>
</dbReference>
<dbReference type="GO" id="GO:0008168">
    <property type="term" value="F:methyltransferase activity"/>
    <property type="evidence" value="ECO:0007669"/>
    <property type="project" value="UniProtKB-KW"/>
</dbReference>
<dbReference type="PANTHER" id="PTHR43542:SF1">
    <property type="entry name" value="METHYLTRANSFERASE"/>
    <property type="match status" value="1"/>
</dbReference>
<dbReference type="SUPFAM" id="SSF53335">
    <property type="entry name" value="S-adenosyl-L-methionine-dependent methyltransferases"/>
    <property type="match status" value="1"/>
</dbReference>
<dbReference type="STRING" id="48003.BLA55_02640"/>
<protein>
    <submittedName>
        <fullName evidence="3">16S rRNA (Guanine(966)-N(2))-methyltransferase RsmD</fullName>
    </submittedName>
</protein>
<organism evidence="3 4">
    <name type="scientific">Mycoplasmopsis pullorum</name>
    <dbReference type="NCBI Taxonomy" id="48003"/>
    <lineage>
        <taxon>Bacteria</taxon>
        <taxon>Bacillati</taxon>
        <taxon>Mycoplasmatota</taxon>
        <taxon>Mycoplasmoidales</taxon>
        <taxon>Metamycoplasmataceae</taxon>
        <taxon>Mycoplasmopsis</taxon>
    </lineage>
</organism>
<dbReference type="OrthoDB" id="9803017at2"/>